<sequence>MAATTSSSCASSFFNFNFRGTAANSVDQSARAVRSHSSSPAGSCGGGKLDGVAMWIINGVATAFFASLERCSCIRISTADDGDDSNDLPLILNDGNYQGEYGGSNRRRKPINNKANGIRTFHRSFRSHRSNARIISWIHLGMNIELPKTRWGDGEKRDQMMESGLSPFQFDLIQEESGRTNAEMDTKMFPDGSQTPSRYELLSMVKKHSKLLGKTTVDQEDGSDLEMDSSFWHDMMDLYFIRSREARGRQDDDMLFFVRKMGIDGYDRDKGDSPFFVRRWAPKLDELVGEDLEVDWRRSFYLNLIAHTSYTITVAICSQQVLQNYQSGQGKPLTPIYKEAETTAAYPDICFAVDDFDSTFDAVVLTDFDHCYCVVLNANDGAAFPCENSPRCSPRDDTAAGKLKSSKDEFTYLDGTAQLNWKHHKSLVPTEFLKLKDHRLYIILGHETFRITLHFGAGRSGFGSLLSLAQSVGKADRLYMKGPGGRGEVEVAVSSVVDQGKEDLSHHSSKGFGIGRFVRRAASVASVAAKHAYAAASATRISEEEMLPLKCCLMSVSLPWEHIAHDLLFKGSHVVNL</sequence>
<name>A0ACC0A2M3_CATRO</name>
<dbReference type="Proteomes" id="UP001060085">
    <property type="component" value="Linkage Group LG07"/>
</dbReference>
<dbReference type="EMBL" id="CM044707">
    <property type="protein sequence ID" value="KAI5655165.1"/>
    <property type="molecule type" value="Genomic_DNA"/>
</dbReference>
<accession>A0ACC0A2M3</accession>
<evidence type="ECO:0000313" key="2">
    <source>
        <dbReference type="Proteomes" id="UP001060085"/>
    </source>
</evidence>
<keyword evidence="2" id="KW-1185">Reference proteome</keyword>
<protein>
    <submittedName>
        <fullName evidence="1">Uncharacterized protein</fullName>
    </submittedName>
</protein>
<comment type="caution">
    <text evidence="1">The sequence shown here is derived from an EMBL/GenBank/DDBJ whole genome shotgun (WGS) entry which is preliminary data.</text>
</comment>
<evidence type="ECO:0000313" key="1">
    <source>
        <dbReference type="EMBL" id="KAI5655165.1"/>
    </source>
</evidence>
<reference evidence="2" key="1">
    <citation type="journal article" date="2023" name="Nat. Plants">
        <title>Single-cell RNA sequencing provides a high-resolution roadmap for understanding the multicellular compartmentation of specialized metabolism.</title>
        <authorList>
            <person name="Sun S."/>
            <person name="Shen X."/>
            <person name="Li Y."/>
            <person name="Li Y."/>
            <person name="Wang S."/>
            <person name="Li R."/>
            <person name="Zhang H."/>
            <person name="Shen G."/>
            <person name="Guo B."/>
            <person name="Wei J."/>
            <person name="Xu J."/>
            <person name="St-Pierre B."/>
            <person name="Chen S."/>
            <person name="Sun C."/>
        </authorList>
    </citation>
    <scope>NUCLEOTIDE SEQUENCE [LARGE SCALE GENOMIC DNA]</scope>
</reference>
<organism evidence="1 2">
    <name type="scientific">Catharanthus roseus</name>
    <name type="common">Madagascar periwinkle</name>
    <name type="synonym">Vinca rosea</name>
    <dbReference type="NCBI Taxonomy" id="4058"/>
    <lineage>
        <taxon>Eukaryota</taxon>
        <taxon>Viridiplantae</taxon>
        <taxon>Streptophyta</taxon>
        <taxon>Embryophyta</taxon>
        <taxon>Tracheophyta</taxon>
        <taxon>Spermatophyta</taxon>
        <taxon>Magnoliopsida</taxon>
        <taxon>eudicotyledons</taxon>
        <taxon>Gunneridae</taxon>
        <taxon>Pentapetalae</taxon>
        <taxon>asterids</taxon>
        <taxon>lamiids</taxon>
        <taxon>Gentianales</taxon>
        <taxon>Apocynaceae</taxon>
        <taxon>Rauvolfioideae</taxon>
        <taxon>Vinceae</taxon>
        <taxon>Catharanthinae</taxon>
        <taxon>Catharanthus</taxon>
    </lineage>
</organism>
<proteinExistence type="predicted"/>
<gene>
    <name evidence="1" type="ORF">M9H77_32352</name>
</gene>